<sequence length="267" mass="28562">MSFGRKAAERLANKTVLITGASSGIGAATAREFARAANGNLRLVLAARRERRLAQLAASLNLAFGGIRVHTTPLDVTDPRAISTFTSTLPKEFQDIDVLVNNAGKALGRDHVGAIDPADLNDMMQTNLVGLVNMTQAVLPGFKKKNSGDIINIGSVAGREPYPGGSVYCASKAGVNFFTDALRKELINSRIRVMEVQPGMVETEFSVVRFHGDQNAADSVYTGVTPLTAEDIAELIVFAATRRENTVVAETLVFPSHQAGSSLSYRQ</sequence>
<dbReference type="AlphaFoldDB" id="A0A4P9ZCS4"/>
<dbReference type="FunFam" id="3.40.50.720:FF:000047">
    <property type="entry name" value="NADP-dependent L-serine/L-allo-threonine dehydrogenase"/>
    <property type="match status" value="1"/>
</dbReference>
<accession>A0A4P9ZCS4</accession>
<dbReference type="PRINTS" id="PR00080">
    <property type="entry name" value="SDRFAMILY"/>
</dbReference>
<keyword evidence="7" id="KW-1185">Reference proteome</keyword>
<dbReference type="SUPFAM" id="SSF51735">
    <property type="entry name" value="NAD(P)-binding Rossmann-fold domains"/>
    <property type="match status" value="1"/>
</dbReference>
<evidence type="ECO:0000256" key="1">
    <source>
        <dbReference type="ARBA" id="ARBA00006484"/>
    </source>
</evidence>
<dbReference type="OrthoDB" id="6251714at2759"/>
<keyword evidence="3" id="KW-0560">Oxidoreductase</keyword>
<evidence type="ECO:0000313" key="6">
    <source>
        <dbReference type="EMBL" id="RKP29911.1"/>
    </source>
</evidence>
<protein>
    <submittedName>
        <fullName evidence="6">NADP(+)-dependent dehydrogenase</fullName>
    </submittedName>
</protein>
<dbReference type="SMART" id="SM00822">
    <property type="entry name" value="PKS_KR"/>
    <property type="match status" value="1"/>
</dbReference>
<dbReference type="EMBL" id="ML004471">
    <property type="protein sequence ID" value="RKP29911.1"/>
    <property type="molecule type" value="Genomic_DNA"/>
</dbReference>
<dbReference type="Pfam" id="PF00106">
    <property type="entry name" value="adh_short"/>
    <property type="match status" value="1"/>
</dbReference>
<evidence type="ECO:0000313" key="7">
    <source>
        <dbReference type="Proteomes" id="UP000268321"/>
    </source>
</evidence>
<organism evidence="6 7">
    <name type="scientific">Metschnikowia bicuspidata</name>
    <dbReference type="NCBI Taxonomy" id="27322"/>
    <lineage>
        <taxon>Eukaryota</taxon>
        <taxon>Fungi</taxon>
        <taxon>Dikarya</taxon>
        <taxon>Ascomycota</taxon>
        <taxon>Saccharomycotina</taxon>
        <taxon>Pichiomycetes</taxon>
        <taxon>Metschnikowiaceae</taxon>
        <taxon>Metschnikowia</taxon>
    </lineage>
</organism>
<evidence type="ECO:0000259" key="5">
    <source>
        <dbReference type="SMART" id="SM00822"/>
    </source>
</evidence>
<name>A0A4P9ZCS4_9ASCO</name>
<dbReference type="PANTHER" id="PTHR42901:SF1">
    <property type="entry name" value="ALCOHOL DEHYDROGENASE"/>
    <property type="match status" value="1"/>
</dbReference>
<dbReference type="GO" id="GO:0016616">
    <property type="term" value="F:oxidoreductase activity, acting on the CH-OH group of donors, NAD or NADP as acceptor"/>
    <property type="evidence" value="ECO:0007669"/>
    <property type="project" value="UniProtKB-ARBA"/>
</dbReference>
<keyword evidence="2" id="KW-0521">NADP</keyword>
<dbReference type="InterPro" id="IPR057326">
    <property type="entry name" value="KR_dom"/>
</dbReference>
<dbReference type="PROSITE" id="PS00061">
    <property type="entry name" value="ADH_SHORT"/>
    <property type="match status" value="1"/>
</dbReference>
<dbReference type="PANTHER" id="PTHR42901">
    <property type="entry name" value="ALCOHOL DEHYDROGENASE"/>
    <property type="match status" value="1"/>
</dbReference>
<comment type="similarity">
    <text evidence="1 4">Belongs to the short-chain dehydrogenases/reductases (SDR) family.</text>
</comment>
<dbReference type="PRINTS" id="PR00081">
    <property type="entry name" value="GDHRDH"/>
</dbReference>
<dbReference type="Gene3D" id="3.40.50.720">
    <property type="entry name" value="NAD(P)-binding Rossmann-like Domain"/>
    <property type="match status" value="1"/>
</dbReference>
<evidence type="ECO:0000256" key="4">
    <source>
        <dbReference type="RuleBase" id="RU000363"/>
    </source>
</evidence>
<evidence type="ECO:0000256" key="3">
    <source>
        <dbReference type="ARBA" id="ARBA00023002"/>
    </source>
</evidence>
<evidence type="ECO:0000256" key="2">
    <source>
        <dbReference type="ARBA" id="ARBA00022857"/>
    </source>
</evidence>
<dbReference type="InterPro" id="IPR020904">
    <property type="entry name" value="Sc_DH/Rdtase_CS"/>
</dbReference>
<reference evidence="7" key="1">
    <citation type="journal article" date="2018" name="Nat. Microbiol.">
        <title>Leveraging single-cell genomics to expand the fungal tree of life.</title>
        <authorList>
            <person name="Ahrendt S.R."/>
            <person name="Quandt C.A."/>
            <person name="Ciobanu D."/>
            <person name="Clum A."/>
            <person name="Salamov A."/>
            <person name="Andreopoulos B."/>
            <person name="Cheng J.F."/>
            <person name="Woyke T."/>
            <person name="Pelin A."/>
            <person name="Henrissat B."/>
            <person name="Reynolds N.K."/>
            <person name="Benny G.L."/>
            <person name="Smith M.E."/>
            <person name="James T.Y."/>
            <person name="Grigoriev I.V."/>
        </authorList>
    </citation>
    <scope>NUCLEOTIDE SEQUENCE [LARGE SCALE GENOMIC DNA]</scope>
    <source>
        <strain evidence="7">Baker2002</strain>
    </source>
</reference>
<dbReference type="Proteomes" id="UP000268321">
    <property type="component" value="Unassembled WGS sequence"/>
</dbReference>
<feature type="domain" description="Ketoreductase" evidence="5">
    <location>
        <begin position="14"/>
        <end position="194"/>
    </location>
</feature>
<dbReference type="InterPro" id="IPR002347">
    <property type="entry name" value="SDR_fam"/>
</dbReference>
<gene>
    <name evidence="6" type="ORF">METBISCDRAFT_17524</name>
</gene>
<dbReference type="InterPro" id="IPR036291">
    <property type="entry name" value="NAD(P)-bd_dom_sf"/>
</dbReference>
<proteinExistence type="inferred from homology"/>